<evidence type="ECO:0000313" key="8">
    <source>
        <dbReference type="Proteomes" id="UP000245461"/>
    </source>
</evidence>
<proteinExistence type="inferred from homology"/>
<accession>A0A317E029</accession>
<keyword evidence="4 6" id="KW-0808">Transferase</keyword>
<evidence type="ECO:0000256" key="1">
    <source>
        <dbReference type="ARBA" id="ARBA00009741"/>
    </source>
</evidence>
<dbReference type="Proteomes" id="UP000245461">
    <property type="component" value="Unassembled WGS sequence"/>
</dbReference>
<dbReference type="OrthoDB" id="9785995at2"/>
<dbReference type="GO" id="GO:0005737">
    <property type="term" value="C:cytoplasm"/>
    <property type="evidence" value="ECO:0007669"/>
    <property type="project" value="UniProtKB-SubCell"/>
</dbReference>
<dbReference type="SUPFAM" id="SSF53335">
    <property type="entry name" value="S-adenosyl-L-methionine-dependent methyltransferases"/>
    <property type="match status" value="1"/>
</dbReference>
<dbReference type="InterPro" id="IPR050078">
    <property type="entry name" value="Ribosomal_L11_MeTrfase_PrmA"/>
</dbReference>
<comment type="caution">
    <text evidence="7">The sequence shown here is derived from an EMBL/GenBank/DDBJ whole genome shotgun (WGS) entry which is preliminary data.</text>
</comment>
<feature type="binding site" evidence="6">
    <location>
        <position position="137"/>
    </location>
    <ligand>
        <name>S-adenosyl-L-methionine</name>
        <dbReference type="ChEBI" id="CHEBI:59789"/>
    </ligand>
</feature>
<dbReference type="CDD" id="cd02440">
    <property type="entry name" value="AdoMet_MTases"/>
    <property type="match status" value="1"/>
</dbReference>
<dbReference type="GO" id="GO:0032259">
    <property type="term" value="P:methylation"/>
    <property type="evidence" value="ECO:0007669"/>
    <property type="project" value="UniProtKB-KW"/>
</dbReference>
<dbReference type="GO" id="GO:0016279">
    <property type="term" value="F:protein-lysine N-methyltransferase activity"/>
    <property type="evidence" value="ECO:0007669"/>
    <property type="project" value="RHEA"/>
</dbReference>
<dbReference type="Gene3D" id="3.40.50.150">
    <property type="entry name" value="Vaccinia Virus protein VP39"/>
    <property type="match status" value="1"/>
</dbReference>
<sequence length="293" mass="31185">MNPGAGLIEAHLTLPPEAVPAFELMLSDLVVALTTMTKDDGATWTLEALLGPDGDKEALADALVEAADIAGIELPAIEWRVLPDVDWVSETQKILKPLDIGRFWIHGPDAEETPPVATIPLEIEAGLAFGTGRHATTAGCVLALEKLSKQRRFRRVIDVGAGSGILAMAAAKLMHPPVLWATDVDPVAVETARDNAAKNGLRAAALHTVADGVIERKVQAAAPFDLVIANILAVPLMKLAKQICDVVAPGGTIVLSGLLVSQEMMVLSAYRQRGFHLAAHIHKENWATLILTR</sequence>
<comment type="function">
    <text evidence="6">Methylates ribosomal protein L11.</text>
</comment>
<evidence type="ECO:0000256" key="4">
    <source>
        <dbReference type="ARBA" id="ARBA00022679"/>
    </source>
</evidence>
<dbReference type="HAMAP" id="MF_00735">
    <property type="entry name" value="Methyltr_PrmA"/>
    <property type="match status" value="1"/>
</dbReference>
<feature type="binding site" evidence="6">
    <location>
        <position position="160"/>
    </location>
    <ligand>
        <name>S-adenosyl-L-methionine</name>
        <dbReference type="ChEBI" id="CHEBI:59789"/>
    </ligand>
</feature>
<comment type="subcellular location">
    <subcellularLocation>
        <location evidence="6">Cytoplasm</location>
    </subcellularLocation>
</comment>
<dbReference type="InterPro" id="IPR004498">
    <property type="entry name" value="Ribosomal_PrmA_MeTrfase"/>
</dbReference>
<keyword evidence="8" id="KW-1185">Reference proteome</keyword>
<gene>
    <name evidence="6" type="primary">prmA</name>
    <name evidence="7" type="ORF">DKG74_19045</name>
</gene>
<dbReference type="EMBL" id="QGLE01000014">
    <property type="protein sequence ID" value="PWR18515.1"/>
    <property type="molecule type" value="Genomic_DNA"/>
</dbReference>
<keyword evidence="3 6" id="KW-0489">Methyltransferase</keyword>
<evidence type="ECO:0000256" key="5">
    <source>
        <dbReference type="ARBA" id="ARBA00022691"/>
    </source>
</evidence>
<evidence type="ECO:0000313" key="7">
    <source>
        <dbReference type="EMBL" id="PWR18515.1"/>
    </source>
</evidence>
<dbReference type="Pfam" id="PF06325">
    <property type="entry name" value="PrmA"/>
    <property type="match status" value="1"/>
</dbReference>
<dbReference type="PANTHER" id="PTHR43648">
    <property type="entry name" value="ELECTRON TRANSFER FLAVOPROTEIN BETA SUBUNIT LYSINE METHYLTRANSFERASE"/>
    <property type="match status" value="1"/>
</dbReference>
<protein>
    <recommendedName>
        <fullName evidence="6">Ribosomal protein L11 methyltransferase</fullName>
        <shortName evidence="6">L11 Mtase</shortName>
        <ecNumber evidence="6">2.1.1.-</ecNumber>
    </recommendedName>
</protein>
<comment type="catalytic activity">
    <reaction evidence="6">
        <text>L-lysyl-[protein] + 3 S-adenosyl-L-methionine = N(6),N(6),N(6)-trimethyl-L-lysyl-[protein] + 3 S-adenosyl-L-homocysteine + 3 H(+)</text>
        <dbReference type="Rhea" id="RHEA:54192"/>
        <dbReference type="Rhea" id="RHEA-COMP:9752"/>
        <dbReference type="Rhea" id="RHEA-COMP:13826"/>
        <dbReference type="ChEBI" id="CHEBI:15378"/>
        <dbReference type="ChEBI" id="CHEBI:29969"/>
        <dbReference type="ChEBI" id="CHEBI:57856"/>
        <dbReference type="ChEBI" id="CHEBI:59789"/>
        <dbReference type="ChEBI" id="CHEBI:61961"/>
    </reaction>
</comment>
<keyword evidence="7" id="KW-0687">Ribonucleoprotein</keyword>
<evidence type="ECO:0000256" key="2">
    <source>
        <dbReference type="ARBA" id="ARBA00022490"/>
    </source>
</evidence>
<reference evidence="7 8" key="1">
    <citation type="submission" date="2018-05" db="EMBL/GenBank/DDBJ databases">
        <title>Zavarzinia sp. HR-AS.</title>
        <authorList>
            <person name="Lee Y."/>
            <person name="Jeon C.O."/>
        </authorList>
    </citation>
    <scope>NUCLEOTIDE SEQUENCE [LARGE SCALE GENOMIC DNA]</scope>
    <source>
        <strain evidence="7 8">HR-AS</strain>
    </source>
</reference>
<dbReference type="PANTHER" id="PTHR43648:SF1">
    <property type="entry name" value="ELECTRON TRANSFER FLAVOPROTEIN BETA SUBUNIT LYSINE METHYLTRANSFERASE"/>
    <property type="match status" value="1"/>
</dbReference>
<keyword evidence="5 6" id="KW-0949">S-adenosyl-L-methionine</keyword>
<dbReference type="EC" id="2.1.1.-" evidence="6"/>
<dbReference type="InterPro" id="IPR029063">
    <property type="entry name" value="SAM-dependent_MTases_sf"/>
</dbReference>
<comment type="similarity">
    <text evidence="1 6">Belongs to the methyltransferase superfamily. PrmA family.</text>
</comment>
<evidence type="ECO:0000256" key="6">
    <source>
        <dbReference type="HAMAP-Rule" id="MF_00735"/>
    </source>
</evidence>
<evidence type="ECO:0000256" key="3">
    <source>
        <dbReference type="ARBA" id="ARBA00022603"/>
    </source>
</evidence>
<dbReference type="RefSeq" id="WP_109907763.1">
    <property type="nucleotide sequence ID" value="NZ_QGLE01000014.1"/>
</dbReference>
<feature type="binding site" evidence="6">
    <location>
        <position position="230"/>
    </location>
    <ligand>
        <name>S-adenosyl-L-methionine</name>
        <dbReference type="ChEBI" id="CHEBI:59789"/>
    </ligand>
</feature>
<feature type="binding site" evidence="6">
    <location>
        <position position="183"/>
    </location>
    <ligand>
        <name>S-adenosyl-L-methionine</name>
        <dbReference type="ChEBI" id="CHEBI:59789"/>
    </ligand>
</feature>
<name>A0A317E029_9PROT</name>
<organism evidence="7 8">
    <name type="scientific">Zavarzinia aquatilis</name>
    <dbReference type="NCBI Taxonomy" id="2211142"/>
    <lineage>
        <taxon>Bacteria</taxon>
        <taxon>Pseudomonadati</taxon>
        <taxon>Pseudomonadota</taxon>
        <taxon>Alphaproteobacteria</taxon>
        <taxon>Rhodospirillales</taxon>
        <taxon>Zavarziniaceae</taxon>
        <taxon>Zavarzinia</taxon>
    </lineage>
</organism>
<keyword evidence="2 6" id="KW-0963">Cytoplasm</keyword>
<dbReference type="AlphaFoldDB" id="A0A317E029"/>
<dbReference type="GO" id="GO:0005840">
    <property type="term" value="C:ribosome"/>
    <property type="evidence" value="ECO:0007669"/>
    <property type="project" value="UniProtKB-KW"/>
</dbReference>
<keyword evidence="7" id="KW-0689">Ribosomal protein</keyword>